<feature type="domain" description="Calponin-homology (CH)" evidence="7">
    <location>
        <begin position="436"/>
        <end position="567"/>
    </location>
</feature>
<dbReference type="PROSITE" id="PS50021">
    <property type="entry name" value="CH"/>
    <property type="match status" value="4"/>
</dbReference>
<dbReference type="CDD" id="cd21294">
    <property type="entry name" value="CH_FIMB_rpt1"/>
    <property type="match status" value="1"/>
</dbReference>
<dbReference type="PANTHER" id="PTHR19961">
    <property type="entry name" value="FIMBRIN/PLASTIN"/>
    <property type="match status" value="1"/>
</dbReference>
<evidence type="ECO:0000256" key="3">
    <source>
        <dbReference type="ARBA" id="ARBA00022837"/>
    </source>
</evidence>
<dbReference type="EMBL" id="KN825018">
    <property type="protein sequence ID" value="KIK95836.1"/>
    <property type="molecule type" value="Genomic_DNA"/>
</dbReference>
<dbReference type="GO" id="GO:0005884">
    <property type="term" value="C:actin filament"/>
    <property type="evidence" value="ECO:0007669"/>
    <property type="project" value="TreeGrafter"/>
</dbReference>
<evidence type="ECO:0000256" key="1">
    <source>
        <dbReference type="ARBA" id="ARBA00022723"/>
    </source>
</evidence>
<keyword evidence="9" id="KW-1185">Reference proteome</keyword>
<dbReference type="PROSITE" id="PS00020">
    <property type="entry name" value="ACTININ_2"/>
    <property type="match status" value="1"/>
</dbReference>
<sequence>MVMTASGTRSQSPALKWRPKTSYHSTQSPPSYSPQRFPSPTQPPASSPMESLRLQKKYPEVTQDEMFDLITRFNAINTDTPGRVDKSAVLQALQSSGESYDQARETLKHVSVDASGKVELEDWVELNAKLKTQSKVSVLPTRAGKVTVQGSNANVSHTINEDERKEFTNHINGVIENDPDVGSRFPIPTDTMQLFDECRDGLILCKLINDSVPDTIDTRVLNIPTPRKPLNAFKITENNNIVITSAKGIGCSVVNIGSSDISDSREHLILGLIWQIIRRGLLAQVDIKIHPELYRLCEEGETIDDLLRLTPDQILLRWFNYHLKAAGWKRRVNNFSRDVSDGENYTILLNQLKPDECSRAPLQTRDLRQRAEQVLQNAAAIGCRKYLTPSSLAAGNPRLNLAFVANLFNTWPGLAPLDEQEAKDYGVVEDFDAEGEREARVFMLWLNSLGVEPGVFNLFENIKDGLIILQAFDKILPGSVVWRRVSKPRGGAQAPPPTMDAEEQEDIGVTPNQSTLSRFKQVENTNYAVELGKQNGMHLVGIQGADIVDGSKTLVLGLVWQLMRLNITKTLMALSGQGRPISDSEMLKWANTTAQKGKPGVKPIRSFKDHSITTGLFFLDLLDALRPGIVDPALVINVGEDGEYEDRRQNAKLAISIARKMNALIFLVPEDIVDVRPRLILTFVASLMSVASS</sequence>
<dbReference type="FunFam" id="1.10.418.10:FF:000010">
    <property type="entry name" value="Plastin-3 isoform 1"/>
    <property type="match status" value="1"/>
</dbReference>
<dbReference type="InterPro" id="IPR039959">
    <property type="entry name" value="Fimbrin/Plastin"/>
</dbReference>
<dbReference type="InterPro" id="IPR036872">
    <property type="entry name" value="CH_dom_sf"/>
</dbReference>
<dbReference type="Pfam" id="PF00307">
    <property type="entry name" value="CH"/>
    <property type="match status" value="4"/>
</dbReference>
<dbReference type="CDD" id="cd21300">
    <property type="entry name" value="CH_FIMB_rpt3"/>
    <property type="match status" value="1"/>
</dbReference>
<evidence type="ECO:0000259" key="7">
    <source>
        <dbReference type="PROSITE" id="PS50021"/>
    </source>
</evidence>
<dbReference type="InterPro" id="IPR011992">
    <property type="entry name" value="EF-hand-dom_pair"/>
</dbReference>
<evidence type="ECO:0000256" key="5">
    <source>
        <dbReference type="ARBA" id="ARBA00073963"/>
    </source>
</evidence>
<gene>
    <name evidence="8" type="ORF">PAXRUDRAFT_826609</name>
</gene>
<dbReference type="SUPFAM" id="SSF47576">
    <property type="entry name" value="Calponin-homology domain, CH-domain"/>
    <property type="match status" value="1"/>
</dbReference>
<feature type="domain" description="Calponin-homology (CH)" evidence="7">
    <location>
        <begin position="309"/>
        <end position="412"/>
    </location>
</feature>
<dbReference type="InterPro" id="IPR001715">
    <property type="entry name" value="CH_dom"/>
</dbReference>
<dbReference type="FunFam" id="1.10.418.10:FF:000027">
    <property type="entry name" value="Probable fimbrin"/>
    <property type="match status" value="1"/>
</dbReference>
<dbReference type="STRING" id="930991.A0A0D0DZC4"/>
<name>A0A0D0DZC4_9AGAM</name>
<dbReference type="SMART" id="SM00033">
    <property type="entry name" value="CH"/>
    <property type="match status" value="4"/>
</dbReference>
<accession>A0A0D0DZC4</accession>
<dbReference type="Gene3D" id="1.10.418.10">
    <property type="entry name" value="Calponin-like domain"/>
    <property type="match status" value="4"/>
</dbReference>
<dbReference type="InParanoid" id="A0A0D0DZC4"/>
<keyword evidence="4" id="KW-0009">Actin-binding</keyword>
<evidence type="ECO:0000256" key="6">
    <source>
        <dbReference type="SAM" id="MobiDB-lite"/>
    </source>
</evidence>
<dbReference type="GO" id="GO:0030479">
    <property type="term" value="C:actin cortical patch"/>
    <property type="evidence" value="ECO:0007669"/>
    <property type="project" value="UniProtKB-ARBA"/>
</dbReference>
<dbReference type="GO" id="GO:0051639">
    <property type="term" value="P:actin filament network formation"/>
    <property type="evidence" value="ECO:0007669"/>
    <property type="project" value="TreeGrafter"/>
</dbReference>
<protein>
    <recommendedName>
        <fullName evidence="5">Fimbrin</fullName>
    </recommendedName>
</protein>
<feature type="compositionally biased region" description="Polar residues" evidence="6">
    <location>
        <begin position="22"/>
        <end position="39"/>
    </location>
</feature>
<dbReference type="PANTHER" id="PTHR19961:SF18">
    <property type="entry name" value="FI19014P1"/>
    <property type="match status" value="1"/>
</dbReference>
<dbReference type="OrthoDB" id="431378at2759"/>
<dbReference type="Proteomes" id="UP000054538">
    <property type="component" value="Unassembled WGS sequence"/>
</dbReference>
<dbReference type="GO" id="GO:0110009">
    <property type="term" value="P:formin-nucleated actin cable organization"/>
    <property type="evidence" value="ECO:0007669"/>
    <property type="project" value="UniProtKB-ARBA"/>
</dbReference>
<evidence type="ECO:0000313" key="9">
    <source>
        <dbReference type="Proteomes" id="UP000054538"/>
    </source>
</evidence>
<dbReference type="GO" id="GO:0032432">
    <property type="term" value="C:actin filament bundle"/>
    <property type="evidence" value="ECO:0007669"/>
    <property type="project" value="TreeGrafter"/>
</dbReference>
<dbReference type="GO" id="GO:0046872">
    <property type="term" value="F:metal ion binding"/>
    <property type="evidence" value="ECO:0007669"/>
    <property type="project" value="UniProtKB-KW"/>
</dbReference>
<dbReference type="GO" id="GO:0051015">
    <property type="term" value="F:actin filament binding"/>
    <property type="evidence" value="ECO:0007669"/>
    <property type="project" value="InterPro"/>
</dbReference>
<feature type="domain" description="Calponin-homology (CH)" evidence="7">
    <location>
        <begin position="161"/>
        <end position="281"/>
    </location>
</feature>
<dbReference type="FunFam" id="1.10.418.10:FF:000042">
    <property type="entry name" value="Fimbrin, putative"/>
    <property type="match status" value="1"/>
</dbReference>
<feature type="region of interest" description="Disordered" evidence="6">
    <location>
        <begin position="1"/>
        <end position="51"/>
    </location>
</feature>
<dbReference type="FunCoup" id="A0A0D0DZC4">
    <property type="interactions" value="114"/>
</dbReference>
<evidence type="ECO:0000256" key="4">
    <source>
        <dbReference type="ARBA" id="ARBA00023203"/>
    </source>
</evidence>
<evidence type="ECO:0000313" key="8">
    <source>
        <dbReference type="EMBL" id="KIK95836.1"/>
    </source>
</evidence>
<evidence type="ECO:0000256" key="2">
    <source>
        <dbReference type="ARBA" id="ARBA00022737"/>
    </source>
</evidence>
<feature type="domain" description="Calponin-homology (CH)" evidence="7">
    <location>
        <begin position="580"/>
        <end position="692"/>
    </location>
</feature>
<feature type="compositionally biased region" description="Polar residues" evidence="6">
    <location>
        <begin position="1"/>
        <end position="13"/>
    </location>
</feature>
<organism evidence="8 9">
    <name type="scientific">Paxillus rubicundulus Ve08.2h10</name>
    <dbReference type="NCBI Taxonomy" id="930991"/>
    <lineage>
        <taxon>Eukaryota</taxon>
        <taxon>Fungi</taxon>
        <taxon>Dikarya</taxon>
        <taxon>Basidiomycota</taxon>
        <taxon>Agaricomycotina</taxon>
        <taxon>Agaricomycetes</taxon>
        <taxon>Agaricomycetidae</taxon>
        <taxon>Boletales</taxon>
        <taxon>Paxilineae</taxon>
        <taxon>Paxillaceae</taxon>
        <taxon>Paxillus</taxon>
    </lineage>
</organism>
<dbReference type="InterPro" id="IPR001589">
    <property type="entry name" value="Actinin_actin-bd_CS"/>
</dbReference>
<proteinExistence type="predicted"/>
<dbReference type="FunFam" id="1.10.418.10:FF:000016">
    <property type="entry name" value="Probable fimbrin"/>
    <property type="match status" value="1"/>
</dbReference>
<dbReference type="HOGENOM" id="CLU_015284_3_0_1"/>
<reference evidence="9" key="2">
    <citation type="submission" date="2015-01" db="EMBL/GenBank/DDBJ databases">
        <title>Evolutionary Origins and Diversification of the Mycorrhizal Mutualists.</title>
        <authorList>
            <consortium name="DOE Joint Genome Institute"/>
            <consortium name="Mycorrhizal Genomics Consortium"/>
            <person name="Kohler A."/>
            <person name="Kuo A."/>
            <person name="Nagy L.G."/>
            <person name="Floudas D."/>
            <person name="Copeland A."/>
            <person name="Barry K.W."/>
            <person name="Cichocki N."/>
            <person name="Veneault-Fourrey C."/>
            <person name="LaButti K."/>
            <person name="Lindquist E.A."/>
            <person name="Lipzen A."/>
            <person name="Lundell T."/>
            <person name="Morin E."/>
            <person name="Murat C."/>
            <person name="Riley R."/>
            <person name="Ohm R."/>
            <person name="Sun H."/>
            <person name="Tunlid A."/>
            <person name="Henrissat B."/>
            <person name="Grigoriev I.V."/>
            <person name="Hibbett D.S."/>
            <person name="Martin F."/>
        </authorList>
    </citation>
    <scope>NUCLEOTIDE SEQUENCE [LARGE SCALE GENOMIC DNA]</scope>
    <source>
        <strain evidence="9">Ve08.2h10</strain>
    </source>
</reference>
<dbReference type="GO" id="GO:0051017">
    <property type="term" value="P:actin filament bundle assembly"/>
    <property type="evidence" value="ECO:0007669"/>
    <property type="project" value="InterPro"/>
</dbReference>
<keyword evidence="3" id="KW-0106">Calcium</keyword>
<keyword evidence="2" id="KW-0677">Repeat</keyword>
<reference evidence="8 9" key="1">
    <citation type="submission" date="2014-04" db="EMBL/GenBank/DDBJ databases">
        <authorList>
            <consortium name="DOE Joint Genome Institute"/>
            <person name="Kuo A."/>
            <person name="Kohler A."/>
            <person name="Jargeat P."/>
            <person name="Nagy L.G."/>
            <person name="Floudas D."/>
            <person name="Copeland A."/>
            <person name="Barry K.W."/>
            <person name="Cichocki N."/>
            <person name="Veneault-Fourrey C."/>
            <person name="LaButti K."/>
            <person name="Lindquist E.A."/>
            <person name="Lipzen A."/>
            <person name="Lundell T."/>
            <person name="Morin E."/>
            <person name="Murat C."/>
            <person name="Sun H."/>
            <person name="Tunlid A."/>
            <person name="Henrissat B."/>
            <person name="Grigoriev I.V."/>
            <person name="Hibbett D.S."/>
            <person name="Martin F."/>
            <person name="Nordberg H.P."/>
            <person name="Cantor M.N."/>
            <person name="Hua S.X."/>
        </authorList>
    </citation>
    <scope>NUCLEOTIDE SEQUENCE [LARGE SCALE GENOMIC DNA]</scope>
    <source>
        <strain evidence="8 9">Ve08.2h10</strain>
    </source>
</reference>
<keyword evidence="1" id="KW-0479">Metal-binding</keyword>
<dbReference type="AlphaFoldDB" id="A0A0D0DZC4"/>
<dbReference type="SUPFAM" id="SSF47473">
    <property type="entry name" value="EF-hand"/>
    <property type="match status" value="1"/>
</dbReference>